<evidence type="ECO:0000313" key="1">
    <source>
        <dbReference type="EMBL" id="AKE63450.1"/>
    </source>
</evidence>
<dbReference type="Proteomes" id="UP000034103">
    <property type="component" value="Chromosome"/>
</dbReference>
<evidence type="ECO:0000313" key="2">
    <source>
        <dbReference type="Proteomes" id="UP000034103"/>
    </source>
</evidence>
<dbReference type="PATRIC" id="fig|1641812.3.peg.1130"/>
<accession>A0A0F6RK26</accession>
<dbReference type="EMBL" id="CP011304">
    <property type="protein sequence ID" value="AKE63450.1"/>
    <property type="molecule type" value="Genomic_DNA"/>
</dbReference>
<dbReference type="RefSeq" id="WP_046661290.1">
    <property type="nucleotide sequence ID" value="NZ_CP011304.1"/>
</dbReference>
<dbReference type="InterPro" id="IPR036249">
    <property type="entry name" value="Thioredoxin-like_sf"/>
</dbReference>
<dbReference type="Pfam" id="PF01257">
    <property type="entry name" value="2Fe-2S_thioredx"/>
    <property type="match status" value="1"/>
</dbReference>
<protein>
    <recommendedName>
        <fullName evidence="3">(2Fe-2S) ferredoxin domain-containing protein</fullName>
    </recommendedName>
</protein>
<dbReference type="CDD" id="cd02980">
    <property type="entry name" value="TRX_Fd_family"/>
    <property type="match status" value="1"/>
</dbReference>
<sequence length="191" mass="21289">MSKSVTTMVPFQVVGQFLGFVLKDGYKVKYLRISVDKREYWFKPEKTLRDHIPLNIALHSWLKVTGESSLCSKKGKLKLRVLGIEHLSGEKTPEVAPVKAQKATVLICQKSDCWKNGGARVCQRLESGLEEKGLGEAVNIKLTGCLKQCKKGPNLVVMPDKKHYNQVAPQDVPSLIERHFATSEQGNSLSV</sequence>
<evidence type="ECO:0008006" key="3">
    <source>
        <dbReference type="Google" id="ProtNLM"/>
    </source>
</evidence>
<dbReference type="HOGENOM" id="CLU_097183_0_0_3"/>
<name>A0A0F6RK26_MICAE</name>
<proteinExistence type="predicted"/>
<dbReference type="Gene3D" id="3.40.30.10">
    <property type="entry name" value="Glutaredoxin"/>
    <property type="match status" value="1"/>
</dbReference>
<dbReference type="SUPFAM" id="SSF52833">
    <property type="entry name" value="Thioredoxin-like"/>
    <property type="match status" value="1"/>
</dbReference>
<organism evidence="1 2">
    <name type="scientific">Microcystis aeruginosa NIES-2549</name>
    <dbReference type="NCBI Taxonomy" id="1641812"/>
    <lineage>
        <taxon>Bacteria</taxon>
        <taxon>Bacillati</taxon>
        <taxon>Cyanobacteriota</taxon>
        <taxon>Cyanophyceae</taxon>
        <taxon>Oscillatoriophycideae</taxon>
        <taxon>Chroococcales</taxon>
        <taxon>Microcystaceae</taxon>
        <taxon>Microcystis</taxon>
    </lineage>
</organism>
<reference evidence="1 2" key="1">
    <citation type="journal article" date="2015" name="Genome Announc.">
        <title>Complete Genome Sequence of Microcystis aeruginosa NIES-2549, a Bloom-Forming Cyanobacterium from Lake Kasumigaura, Japan.</title>
        <authorList>
            <person name="Yamaguchi H."/>
            <person name="Suzuki S."/>
            <person name="Tanabe Y."/>
            <person name="Osana Y."/>
            <person name="Shimura Y."/>
            <person name="Ishida K."/>
            <person name="Kawachi M."/>
        </authorList>
    </citation>
    <scope>NUCLEOTIDE SEQUENCE [LARGE SCALE GENOMIC DNA]</scope>
    <source>
        <strain evidence="1 2">NIES-2549</strain>
    </source>
</reference>
<gene>
    <name evidence="1" type="ORF">MYAER_1092</name>
</gene>
<dbReference type="AlphaFoldDB" id="A0A0F6RK26"/>